<dbReference type="PANTHER" id="PTHR43046">
    <property type="entry name" value="GDP-MANNOSE MANNOSYL HYDROLASE"/>
    <property type="match status" value="1"/>
</dbReference>
<feature type="domain" description="Nudix hydrolase" evidence="3">
    <location>
        <begin position="3"/>
        <end position="130"/>
    </location>
</feature>
<dbReference type="GO" id="GO:0016787">
    <property type="term" value="F:hydrolase activity"/>
    <property type="evidence" value="ECO:0007669"/>
    <property type="project" value="UniProtKB-KW"/>
</dbReference>
<evidence type="ECO:0000256" key="1">
    <source>
        <dbReference type="ARBA" id="ARBA00001946"/>
    </source>
</evidence>
<protein>
    <recommendedName>
        <fullName evidence="3">Nudix hydrolase domain-containing protein</fullName>
    </recommendedName>
</protein>
<dbReference type="Gene3D" id="3.90.79.10">
    <property type="entry name" value="Nucleoside Triphosphate Pyrophosphohydrolase"/>
    <property type="match status" value="1"/>
</dbReference>
<evidence type="ECO:0000313" key="5">
    <source>
        <dbReference type="Proteomes" id="UP000177281"/>
    </source>
</evidence>
<gene>
    <name evidence="4" type="ORF">A3B10_01120</name>
</gene>
<evidence type="ECO:0000259" key="3">
    <source>
        <dbReference type="PROSITE" id="PS51462"/>
    </source>
</evidence>
<dbReference type="InterPro" id="IPR000086">
    <property type="entry name" value="NUDIX_hydrolase_dom"/>
</dbReference>
<dbReference type="PROSITE" id="PS00893">
    <property type="entry name" value="NUDIX_BOX"/>
    <property type="match status" value="1"/>
</dbReference>
<dbReference type="CDD" id="cd04699">
    <property type="entry name" value="NUDIX_MutT_Nudt1"/>
    <property type="match status" value="1"/>
</dbReference>
<dbReference type="PROSITE" id="PS51462">
    <property type="entry name" value="NUDIX"/>
    <property type="match status" value="1"/>
</dbReference>
<dbReference type="SUPFAM" id="SSF55811">
    <property type="entry name" value="Nudix"/>
    <property type="match status" value="1"/>
</dbReference>
<proteinExistence type="predicted"/>
<evidence type="ECO:0000313" key="4">
    <source>
        <dbReference type="EMBL" id="OGE94388.1"/>
    </source>
</evidence>
<dbReference type="Proteomes" id="UP000177281">
    <property type="component" value="Unassembled WGS sequence"/>
</dbReference>
<dbReference type="AlphaFoldDB" id="A0A1F5PWQ8"/>
<sequence length="134" mass="15324">MDNFRNAAKAFIIQDGKVLILKRCADNPHKPGAWDIPGGRLELGEDPFAGLTRETKEEIGCEIEIVMPISVHHFVRDDGQKITLTIYWCKFLGGKIKLSEEHTEYRWVPLDEAPLQLSKFFQPTFANLKRINLS</sequence>
<evidence type="ECO:0000256" key="2">
    <source>
        <dbReference type="ARBA" id="ARBA00022801"/>
    </source>
</evidence>
<dbReference type="STRING" id="1817841.A3B10_01120"/>
<dbReference type="EMBL" id="MFFB01000018">
    <property type="protein sequence ID" value="OGE94388.1"/>
    <property type="molecule type" value="Genomic_DNA"/>
</dbReference>
<name>A0A1F5PWQ8_9BACT</name>
<organism evidence="4 5">
    <name type="scientific">Candidatus Doudnabacteria bacterium RIFCSPLOWO2_01_FULL_44_21</name>
    <dbReference type="NCBI Taxonomy" id="1817841"/>
    <lineage>
        <taxon>Bacteria</taxon>
        <taxon>Candidatus Doudnaibacteriota</taxon>
    </lineage>
</organism>
<comment type="cofactor">
    <cofactor evidence="1">
        <name>Mg(2+)</name>
        <dbReference type="ChEBI" id="CHEBI:18420"/>
    </cofactor>
</comment>
<keyword evidence="2" id="KW-0378">Hydrolase</keyword>
<reference evidence="4 5" key="1">
    <citation type="journal article" date="2016" name="Nat. Commun.">
        <title>Thousands of microbial genomes shed light on interconnected biogeochemical processes in an aquifer system.</title>
        <authorList>
            <person name="Anantharaman K."/>
            <person name="Brown C.T."/>
            <person name="Hug L.A."/>
            <person name="Sharon I."/>
            <person name="Castelle C.J."/>
            <person name="Probst A.J."/>
            <person name="Thomas B.C."/>
            <person name="Singh A."/>
            <person name="Wilkins M.J."/>
            <person name="Karaoz U."/>
            <person name="Brodie E.L."/>
            <person name="Williams K.H."/>
            <person name="Hubbard S.S."/>
            <person name="Banfield J.F."/>
        </authorList>
    </citation>
    <scope>NUCLEOTIDE SEQUENCE [LARGE SCALE GENOMIC DNA]</scope>
</reference>
<dbReference type="InterPro" id="IPR015797">
    <property type="entry name" value="NUDIX_hydrolase-like_dom_sf"/>
</dbReference>
<accession>A0A1F5PWQ8</accession>
<comment type="caution">
    <text evidence="4">The sequence shown here is derived from an EMBL/GenBank/DDBJ whole genome shotgun (WGS) entry which is preliminary data.</text>
</comment>
<dbReference type="PANTHER" id="PTHR43046:SF14">
    <property type="entry name" value="MUTT_NUDIX FAMILY PROTEIN"/>
    <property type="match status" value="1"/>
</dbReference>
<dbReference type="InterPro" id="IPR020084">
    <property type="entry name" value="NUDIX_hydrolase_CS"/>
</dbReference>
<dbReference type="Pfam" id="PF00293">
    <property type="entry name" value="NUDIX"/>
    <property type="match status" value="1"/>
</dbReference>